<dbReference type="InterPro" id="IPR029058">
    <property type="entry name" value="AB_hydrolase_fold"/>
</dbReference>
<evidence type="ECO:0000313" key="1">
    <source>
        <dbReference type="EMBL" id="OEH74989.1"/>
    </source>
</evidence>
<comment type="caution">
    <text evidence="1">The sequence shown here is derived from an EMBL/GenBank/DDBJ whole genome shotgun (WGS) entry which is preliminary data.</text>
</comment>
<dbReference type="InterPro" id="IPR000073">
    <property type="entry name" value="AB_hydrolase_1"/>
</dbReference>
<dbReference type="VEuPathDB" id="ToxoDB:cyc_06894"/>
<dbReference type="Pfam" id="PF00561">
    <property type="entry name" value="Abhydrolase_1"/>
    <property type="match status" value="1"/>
</dbReference>
<dbReference type="PANTHER" id="PTHR43689:SF8">
    <property type="entry name" value="ALPHA_BETA-HYDROLASES SUPERFAMILY PROTEIN"/>
    <property type="match status" value="1"/>
</dbReference>
<proteinExistence type="predicted"/>
<keyword evidence="2" id="KW-1185">Reference proteome</keyword>
<dbReference type="PRINTS" id="PR00111">
    <property type="entry name" value="ABHYDROLASE"/>
</dbReference>
<dbReference type="EMBL" id="JROU02001857">
    <property type="protein sequence ID" value="OEH74989.1"/>
    <property type="molecule type" value="Genomic_DNA"/>
</dbReference>
<accession>A0A1D3CUV4</accession>
<dbReference type="VEuPathDB" id="ToxoDB:LOC34622960"/>
<dbReference type="Proteomes" id="UP000095192">
    <property type="component" value="Unassembled WGS sequence"/>
</dbReference>
<name>A0A1D3CUV4_9EIME</name>
<reference evidence="1 2" key="1">
    <citation type="journal article" date="2016" name="BMC Genomics">
        <title>Comparative genomics reveals Cyclospora cayetanensis possesses coccidia-like metabolism and invasion components but unique surface antigens.</title>
        <authorList>
            <person name="Liu S."/>
            <person name="Wang L."/>
            <person name="Zheng H."/>
            <person name="Xu Z."/>
            <person name="Roellig D.M."/>
            <person name="Li N."/>
            <person name="Frace M.A."/>
            <person name="Tang K."/>
            <person name="Arrowood M.J."/>
            <person name="Moss D.M."/>
            <person name="Zhang L."/>
            <person name="Feng Y."/>
            <person name="Xiao L."/>
        </authorList>
    </citation>
    <scope>NUCLEOTIDE SEQUENCE [LARGE SCALE GENOMIC DNA]</scope>
    <source>
        <strain evidence="1 2">CHN_HEN01</strain>
    </source>
</reference>
<dbReference type="Gene3D" id="3.40.50.1820">
    <property type="entry name" value="alpha/beta hydrolase"/>
    <property type="match status" value="1"/>
</dbReference>
<dbReference type="PANTHER" id="PTHR43689">
    <property type="entry name" value="HYDROLASE"/>
    <property type="match status" value="1"/>
</dbReference>
<evidence type="ECO:0000313" key="2">
    <source>
        <dbReference type="Proteomes" id="UP000095192"/>
    </source>
</evidence>
<protein>
    <submittedName>
        <fullName evidence="1">Alpha beta fold family protein</fullName>
    </submittedName>
</protein>
<gene>
    <name evidence="1" type="ORF">cyc_06894</name>
</gene>
<dbReference type="SUPFAM" id="SSF53474">
    <property type="entry name" value="alpha/beta-Hydrolases"/>
    <property type="match status" value="1"/>
</dbReference>
<sequence length="856" mass="93769">MVVVVHPWGFGMPSTPCDQVRLSRWQLVMLPSHCQARRDSEKPDGEAAPGSSGWIDGRMLYCVVPHVAAGAVHEQIEVPQCFTTSASLFLIRLRFLRAMASTISQNELLDLWRLAKAAASPRERSTHFLATTMCATDSDLQEGASGGSPEHLKRRQGPARPRIRFNPLDVCALLISGAMDVNDLPLLEKLEAAAEEAEKAEQQKGRWSWLAGLVRSNQTRGHIWKAAACKLRLDRSSHEPSSQSHRKMHALAGSHPHPFLYSHPSGGTQKDMVLTDAAPAQGPFGMRMPGRAPQHSRSMRSPQGDLGAQEEAVEVPPSRTTCASTSQGSGGFPDRHTEHLSEEEEMGEDAAAAISRRGSTVLALLPHGCRWPQSMAVKERDPSGGSTGALPSGCLHRSPQVARAARDIGEFTGGSAFNDGWKEAVGFRIKRSGVGSRRRRELERRRQRLSPLDPPYDAYALLLHPFCVTPSTSLPDVETARASEVHEVALDFLSRAKATEACPQCNRSTGTSRDAGVAEEAGRLPPPRCPLHQTLHYTKVGEGPENVILIHGICMSGYFFADVIRVLFPQSEGISLGASSHDDPHERWRYTFYCVDLLGYGKSSAVPPTQNYSRREQAEAILRDVVLENGLTSVHLVGHSFGGLVAAELCEMLPPGFVTTLILLAPAYFESERQAMRILTASHFPASHTVAHPYFGEFLLRLGVVLRPFFEPLVLSIVPRGELPQLSVADVFSIHPDALTGTIRSIVQDRVDRTFQLLRQRGQRASVFHGTADGVIPIRQARFLALRYPNIHVRALAGFVHHFPASHAQFTAHIIIQEIGRSLRNGRGLSYSLDDDPASALIASHALLLPGHPTWD</sequence>
<dbReference type="OrthoDB" id="333818at2759"/>
<dbReference type="GeneID" id="34622960"/>
<dbReference type="AlphaFoldDB" id="A0A1D3CUV4"/>
<organism evidence="1 2">
    <name type="scientific">Cyclospora cayetanensis</name>
    <dbReference type="NCBI Taxonomy" id="88456"/>
    <lineage>
        <taxon>Eukaryota</taxon>
        <taxon>Sar</taxon>
        <taxon>Alveolata</taxon>
        <taxon>Apicomplexa</taxon>
        <taxon>Conoidasida</taxon>
        <taxon>Coccidia</taxon>
        <taxon>Eucoccidiorida</taxon>
        <taxon>Eimeriorina</taxon>
        <taxon>Eimeriidae</taxon>
        <taxon>Cyclospora</taxon>
    </lineage>
</organism>